<feature type="domain" description="Protein kinase" evidence="7">
    <location>
        <begin position="26"/>
        <end position="287"/>
    </location>
</feature>
<name>A0A318TXW6_9RHOB</name>
<keyword evidence="3 8" id="KW-0418">Kinase</keyword>
<reference evidence="8 9" key="1">
    <citation type="submission" date="2018-06" db="EMBL/GenBank/DDBJ databases">
        <title>Genomic Encyclopedia of Type Strains, Phase III (KMG-III): the genomes of soil and plant-associated and newly described type strains.</title>
        <authorList>
            <person name="Whitman W."/>
        </authorList>
    </citation>
    <scope>NUCLEOTIDE SEQUENCE [LARGE SCALE GENOMIC DNA]</scope>
    <source>
        <strain evidence="8 9">JA737</strain>
    </source>
</reference>
<evidence type="ECO:0000256" key="6">
    <source>
        <dbReference type="SAM" id="MobiDB-lite"/>
    </source>
</evidence>
<feature type="region of interest" description="Disordered" evidence="6">
    <location>
        <begin position="362"/>
        <end position="413"/>
    </location>
</feature>
<dbReference type="EMBL" id="QJTK01000006">
    <property type="protein sequence ID" value="PYF09886.1"/>
    <property type="molecule type" value="Genomic_DNA"/>
</dbReference>
<feature type="compositionally biased region" description="Pro residues" evidence="6">
    <location>
        <begin position="448"/>
        <end position="463"/>
    </location>
</feature>
<evidence type="ECO:0000256" key="3">
    <source>
        <dbReference type="ARBA" id="ARBA00022777"/>
    </source>
</evidence>
<dbReference type="Gene3D" id="1.10.510.10">
    <property type="entry name" value="Transferase(Phosphotransferase) domain 1"/>
    <property type="match status" value="1"/>
</dbReference>
<dbReference type="GO" id="GO:0005524">
    <property type="term" value="F:ATP binding"/>
    <property type="evidence" value="ECO:0007669"/>
    <property type="project" value="UniProtKB-UniRule"/>
</dbReference>
<evidence type="ECO:0000313" key="9">
    <source>
        <dbReference type="Proteomes" id="UP000247727"/>
    </source>
</evidence>
<keyword evidence="2 5" id="KW-0547">Nucleotide-binding</keyword>
<dbReference type="PROSITE" id="PS00107">
    <property type="entry name" value="PROTEIN_KINASE_ATP"/>
    <property type="match status" value="1"/>
</dbReference>
<dbReference type="PROSITE" id="PS50011">
    <property type="entry name" value="PROTEIN_KINASE_DOM"/>
    <property type="match status" value="1"/>
</dbReference>
<dbReference type="Proteomes" id="UP000247727">
    <property type="component" value="Unassembled WGS sequence"/>
</dbReference>
<dbReference type="Gene3D" id="3.30.200.20">
    <property type="entry name" value="Phosphorylase Kinase, domain 1"/>
    <property type="match status" value="1"/>
</dbReference>
<evidence type="ECO:0000259" key="7">
    <source>
        <dbReference type="PROSITE" id="PS50011"/>
    </source>
</evidence>
<dbReference type="OrthoDB" id="9801841at2"/>
<dbReference type="InterPro" id="IPR017441">
    <property type="entry name" value="Protein_kinase_ATP_BS"/>
</dbReference>
<keyword evidence="1" id="KW-0808">Transferase</keyword>
<evidence type="ECO:0000256" key="1">
    <source>
        <dbReference type="ARBA" id="ARBA00022679"/>
    </source>
</evidence>
<dbReference type="AlphaFoldDB" id="A0A318TXW6"/>
<accession>A0A318TXW6</accession>
<evidence type="ECO:0000256" key="4">
    <source>
        <dbReference type="ARBA" id="ARBA00022840"/>
    </source>
</evidence>
<feature type="compositionally biased region" description="Low complexity" evidence="6">
    <location>
        <begin position="362"/>
        <end position="387"/>
    </location>
</feature>
<proteinExistence type="predicted"/>
<comment type="caution">
    <text evidence="8">The sequence shown here is derived from an EMBL/GenBank/DDBJ whole genome shotgun (WGS) entry which is preliminary data.</text>
</comment>
<feature type="binding site" evidence="5">
    <location>
        <position position="55"/>
    </location>
    <ligand>
        <name>ATP</name>
        <dbReference type="ChEBI" id="CHEBI:30616"/>
    </ligand>
</feature>
<dbReference type="InterPro" id="IPR000719">
    <property type="entry name" value="Prot_kinase_dom"/>
</dbReference>
<dbReference type="InterPro" id="IPR008266">
    <property type="entry name" value="Tyr_kinase_AS"/>
</dbReference>
<keyword evidence="4 5" id="KW-0067">ATP-binding</keyword>
<evidence type="ECO:0000313" key="8">
    <source>
        <dbReference type="EMBL" id="PYF09886.1"/>
    </source>
</evidence>
<dbReference type="GO" id="GO:0004674">
    <property type="term" value="F:protein serine/threonine kinase activity"/>
    <property type="evidence" value="ECO:0007669"/>
    <property type="project" value="TreeGrafter"/>
</dbReference>
<feature type="region of interest" description="Disordered" evidence="6">
    <location>
        <begin position="446"/>
        <end position="478"/>
    </location>
</feature>
<evidence type="ECO:0000256" key="2">
    <source>
        <dbReference type="ARBA" id="ARBA00022741"/>
    </source>
</evidence>
<dbReference type="Pfam" id="PF00069">
    <property type="entry name" value="Pkinase"/>
    <property type="match status" value="1"/>
</dbReference>
<sequence>MTEIETPKPSLRPEQNLVGKVLNNNYRIERLIGAGGMGEVYEGEHLFTGNRVAIKAVLQALSHDEKVLGLFKREARILFKLTDEAVARYLDSFHEPVVDRYCLVMDFIDGAPLSERMVIGQPLSEAEARRLMRRMAVALERAHRLEIVHRDLSPDNIMLGGGDVDQAVLIDFGIARAATMAESTLHGQFAGKFKYVSPEQLGHFGGEVGPRTDIYGLALLIAAGLRGKALDMGTSIVEAVNARRAIPALEGVPPGLAPLLAHMLEPDPAHRPADMAAVVRMLDAPRLVPPLYAPWAAAAGAPGDRTVIAAPLGMGAAPGSLPPGTMSQSLLQTGSFAGASQPPDDWNTGGFPSGSFATGTGAAGDFRTGGFAASQPSISQPPLSQRPGAMLSPGTSGFTGLPQPSGPPAAPARQGRGLLWAGLATVALAGLGGAGWYLTLGPGAGGPAPAPPQIASPETPPAGTPAAETPAAALPPPDTATREGFLAAFRPDVPCSVAMRVTAGGNSGKLAVLGDAPGKLPGIADAYGSTFGATPAVLDQRVSAEQCPVLALMRALQGRAVEPPLVTLDADVVPSGGSVIARIAGLEGRTIWLFLVSGTGAVFDLTERLEMQPDGSAVLAVGLKSDTGKPEPQLIVALASPVALVSAATAAPGVAAKDLMPAVLAEIASRKLSVGARAAVLTLTP</sequence>
<dbReference type="PANTHER" id="PTHR43289">
    <property type="entry name" value="MITOGEN-ACTIVATED PROTEIN KINASE KINASE KINASE 20-RELATED"/>
    <property type="match status" value="1"/>
</dbReference>
<dbReference type="PANTHER" id="PTHR43289:SF34">
    <property type="entry name" value="SERINE_THREONINE-PROTEIN KINASE YBDM-RELATED"/>
    <property type="match status" value="1"/>
</dbReference>
<dbReference type="PROSITE" id="PS00109">
    <property type="entry name" value="PROTEIN_KINASE_TYR"/>
    <property type="match status" value="1"/>
</dbReference>
<dbReference type="CDD" id="cd14014">
    <property type="entry name" value="STKc_PknB_like"/>
    <property type="match status" value="1"/>
</dbReference>
<evidence type="ECO:0000256" key="5">
    <source>
        <dbReference type="PROSITE-ProRule" id="PRU10141"/>
    </source>
</evidence>
<dbReference type="SUPFAM" id="SSF56112">
    <property type="entry name" value="Protein kinase-like (PK-like)"/>
    <property type="match status" value="1"/>
</dbReference>
<gene>
    <name evidence="8" type="ORF">C8J30_10618</name>
</gene>
<dbReference type="InterPro" id="IPR011009">
    <property type="entry name" value="Kinase-like_dom_sf"/>
</dbReference>
<protein>
    <submittedName>
        <fullName evidence="8">Serine/threonine-protein kinase</fullName>
    </submittedName>
</protein>
<dbReference type="RefSeq" id="WP_110805591.1">
    <property type="nucleotide sequence ID" value="NZ_QJTK01000006.1"/>
</dbReference>
<keyword evidence="9" id="KW-1185">Reference proteome</keyword>
<organism evidence="8 9">
    <name type="scientific">Rhodobacter viridis</name>
    <dbReference type="NCBI Taxonomy" id="1054202"/>
    <lineage>
        <taxon>Bacteria</taxon>
        <taxon>Pseudomonadati</taxon>
        <taxon>Pseudomonadota</taxon>
        <taxon>Alphaproteobacteria</taxon>
        <taxon>Rhodobacterales</taxon>
        <taxon>Rhodobacter group</taxon>
        <taxon>Rhodobacter</taxon>
    </lineage>
</organism>